<dbReference type="Proteomes" id="UP000231644">
    <property type="component" value="Unassembled WGS sequence"/>
</dbReference>
<dbReference type="InterPro" id="IPR011969">
    <property type="entry name" value="Clan_AA_Asp_peptidase_C"/>
</dbReference>
<keyword evidence="2" id="KW-0378">Hydrolase</keyword>
<keyword evidence="1" id="KW-1133">Transmembrane helix</keyword>
<dbReference type="GO" id="GO:0004190">
    <property type="term" value="F:aspartic-type endopeptidase activity"/>
    <property type="evidence" value="ECO:0007669"/>
    <property type="project" value="InterPro"/>
</dbReference>
<reference evidence="2 3" key="1">
    <citation type="submission" date="2016-10" db="EMBL/GenBank/DDBJ databases">
        <authorList>
            <person name="de Groot N.N."/>
        </authorList>
    </citation>
    <scope>NUCLEOTIDE SEQUENCE [LARGE SCALE GENOMIC DNA]</scope>
    <source>
        <strain evidence="2 3">DSM 29619</strain>
    </source>
</reference>
<organism evidence="2 3">
    <name type="scientific">Pseudooceanicola nitratireducens</name>
    <dbReference type="NCBI Taxonomy" id="517719"/>
    <lineage>
        <taxon>Bacteria</taxon>
        <taxon>Pseudomonadati</taxon>
        <taxon>Pseudomonadota</taxon>
        <taxon>Alphaproteobacteria</taxon>
        <taxon>Rhodobacterales</taxon>
        <taxon>Paracoccaceae</taxon>
        <taxon>Pseudooceanicola</taxon>
    </lineage>
</organism>
<keyword evidence="1" id="KW-0812">Transmembrane</keyword>
<name>A0A1I1LLB2_9RHOB</name>
<dbReference type="NCBIfam" id="TIGR02281">
    <property type="entry name" value="clan_AA_DTGA"/>
    <property type="match status" value="1"/>
</dbReference>
<dbReference type="STRING" id="517719.SAMN05421762_2019"/>
<dbReference type="SUPFAM" id="SSF50630">
    <property type="entry name" value="Acid proteases"/>
    <property type="match status" value="1"/>
</dbReference>
<dbReference type="AlphaFoldDB" id="A0A1I1LLB2"/>
<dbReference type="PROSITE" id="PS00141">
    <property type="entry name" value="ASP_PROTEASE"/>
    <property type="match status" value="1"/>
</dbReference>
<dbReference type="InterPro" id="IPR034122">
    <property type="entry name" value="Retropepsin-like_bacterial"/>
</dbReference>
<dbReference type="CDD" id="cd05483">
    <property type="entry name" value="retropepsin_like_bacteria"/>
    <property type="match status" value="1"/>
</dbReference>
<dbReference type="EMBL" id="FOLX01000001">
    <property type="protein sequence ID" value="SFC73987.1"/>
    <property type="molecule type" value="Genomic_DNA"/>
</dbReference>
<evidence type="ECO:0000256" key="1">
    <source>
        <dbReference type="SAM" id="Phobius"/>
    </source>
</evidence>
<keyword evidence="3" id="KW-1185">Reference proteome</keyword>
<dbReference type="Pfam" id="PF13975">
    <property type="entry name" value="gag-asp_proteas"/>
    <property type="match status" value="1"/>
</dbReference>
<keyword evidence="2" id="KW-0645">Protease</keyword>
<feature type="transmembrane region" description="Helical" evidence="1">
    <location>
        <begin position="31"/>
        <end position="49"/>
    </location>
</feature>
<sequence>MKFAYLALLLAAVGGWVVVQNRKRLGQMAQQAAVWVLIFVGVLAGIGLWDDVRRTVVPSQAVLQGGTITVPRAPDGHYYLTVQVNDAPLRFMVDTGASDIVLTQADAKKVGIQLDQLVYSSRALSANGEVGIAPVVLETVTLGPVRREGIRAVVNAGEMHQSLLGMRYLQQFSKIEIGDGALLLTP</sequence>
<dbReference type="InterPro" id="IPR021109">
    <property type="entry name" value="Peptidase_aspartic_dom_sf"/>
</dbReference>
<dbReference type="InterPro" id="IPR001969">
    <property type="entry name" value="Aspartic_peptidase_AS"/>
</dbReference>
<dbReference type="RefSeq" id="WP_244525563.1">
    <property type="nucleotide sequence ID" value="NZ_FNZG01000004.1"/>
</dbReference>
<evidence type="ECO:0000313" key="3">
    <source>
        <dbReference type="Proteomes" id="UP000231644"/>
    </source>
</evidence>
<dbReference type="GO" id="GO:0006508">
    <property type="term" value="P:proteolysis"/>
    <property type="evidence" value="ECO:0007669"/>
    <property type="project" value="UniProtKB-KW"/>
</dbReference>
<dbReference type="Gene3D" id="2.40.70.10">
    <property type="entry name" value="Acid Proteases"/>
    <property type="match status" value="1"/>
</dbReference>
<proteinExistence type="predicted"/>
<protein>
    <submittedName>
        <fullName evidence="2">Aspartyl protease family protein</fullName>
    </submittedName>
</protein>
<accession>A0A1I1LLB2</accession>
<keyword evidence="1" id="KW-0472">Membrane</keyword>
<gene>
    <name evidence="2" type="ORF">SAMN05421762_2019</name>
</gene>
<evidence type="ECO:0000313" key="2">
    <source>
        <dbReference type="EMBL" id="SFC73987.1"/>
    </source>
</evidence>